<evidence type="ECO:0000256" key="1">
    <source>
        <dbReference type="SAM" id="SignalP"/>
    </source>
</evidence>
<keyword evidence="1" id="KW-0732">Signal</keyword>
<dbReference type="EMBL" id="ML995574">
    <property type="protein sequence ID" value="KAF2135524.1"/>
    <property type="molecule type" value="Genomic_DNA"/>
</dbReference>
<evidence type="ECO:0000313" key="2">
    <source>
        <dbReference type="EMBL" id="KAF2135524.1"/>
    </source>
</evidence>
<gene>
    <name evidence="2" type="ORF">K452DRAFT_15925</name>
</gene>
<reference evidence="2" key="1">
    <citation type="journal article" date="2020" name="Stud. Mycol.">
        <title>101 Dothideomycetes genomes: a test case for predicting lifestyles and emergence of pathogens.</title>
        <authorList>
            <person name="Haridas S."/>
            <person name="Albert R."/>
            <person name="Binder M."/>
            <person name="Bloem J."/>
            <person name="Labutti K."/>
            <person name="Salamov A."/>
            <person name="Andreopoulos B."/>
            <person name="Baker S."/>
            <person name="Barry K."/>
            <person name="Bills G."/>
            <person name="Bluhm B."/>
            <person name="Cannon C."/>
            <person name="Castanera R."/>
            <person name="Culley D."/>
            <person name="Daum C."/>
            <person name="Ezra D."/>
            <person name="Gonzalez J."/>
            <person name="Henrissat B."/>
            <person name="Kuo A."/>
            <person name="Liang C."/>
            <person name="Lipzen A."/>
            <person name="Lutzoni F."/>
            <person name="Magnuson J."/>
            <person name="Mondo S."/>
            <person name="Nolan M."/>
            <person name="Ohm R."/>
            <person name="Pangilinan J."/>
            <person name="Park H.-J."/>
            <person name="Ramirez L."/>
            <person name="Alfaro M."/>
            <person name="Sun H."/>
            <person name="Tritt A."/>
            <person name="Yoshinaga Y."/>
            <person name="Zwiers L.-H."/>
            <person name="Turgeon B."/>
            <person name="Goodwin S."/>
            <person name="Spatafora J."/>
            <person name="Crous P."/>
            <person name="Grigoriev I."/>
        </authorList>
    </citation>
    <scope>NUCLEOTIDE SEQUENCE</scope>
    <source>
        <strain evidence="2">CBS 121167</strain>
    </source>
</reference>
<dbReference type="RefSeq" id="XP_033391242.1">
    <property type="nucleotide sequence ID" value="XM_033535646.1"/>
</dbReference>
<feature type="signal peptide" evidence="1">
    <location>
        <begin position="1"/>
        <end position="23"/>
    </location>
</feature>
<protein>
    <submittedName>
        <fullName evidence="2">Uncharacterized protein</fullName>
    </submittedName>
</protein>
<proteinExistence type="predicted"/>
<organism evidence="2 3">
    <name type="scientific">Aplosporella prunicola CBS 121167</name>
    <dbReference type="NCBI Taxonomy" id="1176127"/>
    <lineage>
        <taxon>Eukaryota</taxon>
        <taxon>Fungi</taxon>
        <taxon>Dikarya</taxon>
        <taxon>Ascomycota</taxon>
        <taxon>Pezizomycotina</taxon>
        <taxon>Dothideomycetes</taxon>
        <taxon>Dothideomycetes incertae sedis</taxon>
        <taxon>Botryosphaeriales</taxon>
        <taxon>Aplosporellaceae</taxon>
        <taxon>Aplosporella</taxon>
    </lineage>
</organism>
<keyword evidence="3" id="KW-1185">Reference proteome</keyword>
<dbReference type="AlphaFoldDB" id="A0A6A6AX73"/>
<dbReference type="Proteomes" id="UP000799438">
    <property type="component" value="Unassembled WGS sequence"/>
</dbReference>
<name>A0A6A6AX73_9PEZI</name>
<accession>A0A6A6AX73</accession>
<feature type="chain" id="PRO_5025548001" evidence="1">
    <location>
        <begin position="24"/>
        <end position="73"/>
    </location>
</feature>
<sequence length="73" mass="8483">MLRPVIPPSALLLYLLAHRYCLPWWVGPCTRFARWARARKFFDIGRNRMPPTHSIRITGRATTYEKVVEDVGG</sequence>
<evidence type="ECO:0000313" key="3">
    <source>
        <dbReference type="Proteomes" id="UP000799438"/>
    </source>
</evidence>
<dbReference type="GeneID" id="54293140"/>